<keyword evidence="2" id="KW-1185">Reference proteome</keyword>
<accession>A0A517PUR2</accession>
<sequence length="185" mass="21549">MAIIFDLYVECHTPEELGEIKSHFEGLTFELQTGKTTHWQFSPEDIEGVYACSLWSRQLSDCAVRTVTDAIECTEAGVRLYRHLQQGPDFQFARVAWEATFIGGWELEDWLEPLGDPGESRLGLECVFTEARYEQLGRPKYCKAFRPGYVWTGYRGEVYRPLWSSDQKELTDLYREYFPHAKDLK</sequence>
<dbReference type="AlphaFoldDB" id="A0A517PUR2"/>
<name>A0A517PUR2_9PLAN</name>
<gene>
    <name evidence="1" type="ORF">HG66A1_49230</name>
</gene>
<evidence type="ECO:0000313" key="1">
    <source>
        <dbReference type="EMBL" id="QDT23109.1"/>
    </source>
</evidence>
<evidence type="ECO:0000313" key="2">
    <source>
        <dbReference type="Proteomes" id="UP000320421"/>
    </source>
</evidence>
<protein>
    <submittedName>
        <fullName evidence="1">Uncharacterized protein</fullName>
    </submittedName>
</protein>
<organism evidence="1 2">
    <name type="scientific">Gimesia chilikensis</name>
    <dbReference type="NCBI Taxonomy" id="2605989"/>
    <lineage>
        <taxon>Bacteria</taxon>
        <taxon>Pseudomonadati</taxon>
        <taxon>Planctomycetota</taxon>
        <taxon>Planctomycetia</taxon>
        <taxon>Planctomycetales</taxon>
        <taxon>Planctomycetaceae</taxon>
        <taxon>Gimesia</taxon>
    </lineage>
</organism>
<dbReference type="RefSeq" id="WP_145190026.1">
    <property type="nucleotide sequence ID" value="NZ_CP036266.1"/>
</dbReference>
<dbReference type="EMBL" id="CP036266">
    <property type="protein sequence ID" value="QDT23109.1"/>
    <property type="molecule type" value="Genomic_DNA"/>
</dbReference>
<dbReference type="OrthoDB" id="454565at2"/>
<reference evidence="1 2" key="1">
    <citation type="submission" date="2019-02" db="EMBL/GenBank/DDBJ databases">
        <title>Deep-cultivation of Planctomycetes and their phenomic and genomic characterization uncovers novel biology.</title>
        <authorList>
            <person name="Wiegand S."/>
            <person name="Jogler M."/>
            <person name="Boedeker C."/>
            <person name="Pinto D."/>
            <person name="Vollmers J."/>
            <person name="Rivas-Marin E."/>
            <person name="Kohn T."/>
            <person name="Peeters S.H."/>
            <person name="Heuer A."/>
            <person name="Rast P."/>
            <person name="Oberbeckmann S."/>
            <person name="Bunk B."/>
            <person name="Jeske O."/>
            <person name="Meyerdierks A."/>
            <person name="Storesund J.E."/>
            <person name="Kallscheuer N."/>
            <person name="Luecker S."/>
            <person name="Lage O.M."/>
            <person name="Pohl T."/>
            <person name="Merkel B.J."/>
            <person name="Hornburger P."/>
            <person name="Mueller R.-W."/>
            <person name="Bruemmer F."/>
            <person name="Labrenz M."/>
            <person name="Spormann A.M."/>
            <person name="Op den Camp H."/>
            <person name="Overmann J."/>
            <person name="Amann R."/>
            <person name="Jetten M.S.M."/>
            <person name="Mascher T."/>
            <person name="Medema M.H."/>
            <person name="Devos D.P."/>
            <person name="Kaster A.-K."/>
            <person name="Ovreas L."/>
            <person name="Rohde M."/>
            <person name="Galperin M.Y."/>
            <person name="Jogler C."/>
        </authorList>
    </citation>
    <scope>NUCLEOTIDE SEQUENCE [LARGE SCALE GENOMIC DNA]</scope>
    <source>
        <strain evidence="1 2">HG66A1</strain>
    </source>
</reference>
<dbReference type="Proteomes" id="UP000320421">
    <property type="component" value="Chromosome"/>
</dbReference>
<proteinExistence type="predicted"/>